<name>A0ABX5MF97_9BURK</name>
<accession>A0ABX5MF97</accession>
<proteinExistence type="inferred from homology"/>
<dbReference type="Pfam" id="PF00205">
    <property type="entry name" value="TPP_enzyme_M"/>
    <property type="match status" value="1"/>
</dbReference>
<dbReference type="Pfam" id="PF02776">
    <property type="entry name" value="TPP_enzyme_N"/>
    <property type="match status" value="1"/>
</dbReference>
<evidence type="ECO:0000259" key="6">
    <source>
        <dbReference type="Pfam" id="PF02776"/>
    </source>
</evidence>
<dbReference type="SUPFAM" id="SSF52467">
    <property type="entry name" value="DHS-like NAD/FAD-binding domain"/>
    <property type="match status" value="1"/>
</dbReference>
<dbReference type="InterPro" id="IPR000399">
    <property type="entry name" value="TPP-bd_CS"/>
</dbReference>
<evidence type="ECO:0000259" key="5">
    <source>
        <dbReference type="Pfam" id="PF02775"/>
    </source>
</evidence>
<comment type="caution">
    <text evidence="7">The sequence shown here is derived from an EMBL/GenBank/DDBJ whole genome shotgun (WGS) entry which is preliminary data.</text>
</comment>
<dbReference type="Gene3D" id="3.40.50.1220">
    <property type="entry name" value="TPP-binding domain"/>
    <property type="match status" value="1"/>
</dbReference>
<dbReference type="InterPro" id="IPR011766">
    <property type="entry name" value="TPP_enzyme_TPP-bd"/>
</dbReference>
<keyword evidence="8" id="KW-1185">Reference proteome</keyword>
<dbReference type="InterPro" id="IPR047211">
    <property type="entry name" value="POXB-like"/>
</dbReference>
<protein>
    <submittedName>
        <fullName evidence="7">Pyruvate dehydrogenase (Quinone)</fullName>
    </submittedName>
</protein>
<gene>
    <name evidence="7" type="ORF">C7400_13639</name>
</gene>
<evidence type="ECO:0000256" key="1">
    <source>
        <dbReference type="ARBA" id="ARBA00007812"/>
    </source>
</evidence>
<evidence type="ECO:0000256" key="3">
    <source>
        <dbReference type="RuleBase" id="RU362132"/>
    </source>
</evidence>
<evidence type="ECO:0000313" key="7">
    <source>
        <dbReference type="EMBL" id="PXX06207.1"/>
    </source>
</evidence>
<dbReference type="CDD" id="cd02014">
    <property type="entry name" value="TPP_POX"/>
    <property type="match status" value="1"/>
</dbReference>
<dbReference type="PANTHER" id="PTHR42981">
    <property type="entry name" value="PYRUVATE DEHYDROGENASE [UBIQUINONE]"/>
    <property type="match status" value="1"/>
</dbReference>
<dbReference type="InterPro" id="IPR029061">
    <property type="entry name" value="THDP-binding"/>
</dbReference>
<dbReference type="InterPro" id="IPR012001">
    <property type="entry name" value="Thiamin_PyroP_enz_TPP-bd_dom"/>
</dbReference>
<comment type="similarity">
    <text evidence="1 3">Belongs to the TPP enzyme family.</text>
</comment>
<dbReference type="Pfam" id="PF02775">
    <property type="entry name" value="TPP_enzyme_C"/>
    <property type="match status" value="1"/>
</dbReference>
<feature type="domain" description="Thiamine pyrophosphate enzyme N-terminal TPP-binding" evidence="6">
    <location>
        <begin position="4"/>
        <end position="119"/>
    </location>
</feature>
<dbReference type="InterPro" id="IPR029035">
    <property type="entry name" value="DHS-like_NAD/FAD-binding_dom"/>
</dbReference>
<evidence type="ECO:0000256" key="2">
    <source>
        <dbReference type="ARBA" id="ARBA00023052"/>
    </source>
</evidence>
<dbReference type="InterPro" id="IPR047212">
    <property type="entry name" value="TPP_POXB-like"/>
</dbReference>
<sequence length="570" mass="61642">MSTKVAKVIIDTLQSAGVKHCYGIVGDTLNMLVHAMSESEIEWVHMRHEEAGAFAAQGEALATDTLTAVAGSCGPGSLHFINGVMEANRNRAPVIVIATQIPRDELGFDFPQEVDFKAIYSSCTVYCDMILTPEQAGRKTAAACQAALGKRGVAVLIVPVDISHAEVKEDHPFSVHHHVPMVRPNDADLSLAAEILNSGERIAIYGGSGCRGAHAEILAVADLLKAPIAHTSRAKDALEYDNPFDVGMTGVIGNPAGYRAVRECDTLLLLGADFAWRQYYPDHARIVQIDIDPTHLGRRHPVTLGLVGDIKATMAALLPLLAEKSDPTWRDQSVKRYQDVIVKEKEKAMGSERESISGIYLTEVIDRHAAADAMITADDGTPTVWAHRYFTATRDRRFFASMLHGTMAAAMPTALGLQKCLPGRQVISLSGDGGLSMLFGDLLTAVQENLPIKVVVFNNGKLGFIDIEQKSEGLLPLHTNLRNPDFGKVAQAMGLWGHSVSKKSELDEAVATWLAQPGPAVLDVNVESMTLVMPPNIEFGPAYGMALYSARAVLHGQGQDLLEMVQQNFL</sequence>
<keyword evidence="7" id="KW-0670">Pyruvate</keyword>
<dbReference type="RefSeq" id="WP_110329647.1">
    <property type="nucleotide sequence ID" value="NZ_JACHWC010000036.1"/>
</dbReference>
<dbReference type="CDD" id="cd07039">
    <property type="entry name" value="TPP_PYR_POX"/>
    <property type="match status" value="1"/>
</dbReference>
<keyword evidence="2 3" id="KW-0786">Thiamine pyrophosphate</keyword>
<dbReference type="SUPFAM" id="SSF52518">
    <property type="entry name" value="Thiamin diphosphate-binding fold (THDP-binding)"/>
    <property type="match status" value="2"/>
</dbReference>
<dbReference type="EMBL" id="QJJV01000036">
    <property type="protein sequence ID" value="PXX06207.1"/>
    <property type="molecule type" value="Genomic_DNA"/>
</dbReference>
<organism evidence="7 8">
    <name type="scientific">Paraburkholderia tropica</name>
    <dbReference type="NCBI Taxonomy" id="92647"/>
    <lineage>
        <taxon>Bacteria</taxon>
        <taxon>Pseudomonadati</taxon>
        <taxon>Pseudomonadota</taxon>
        <taxon>Betaproteobacteria</taxon>
        <taxon>Burkholderiales</taxon>
        <taxon>Burkholderiaceae</taxon>
        <taxon>Paraburkholderia</taxon>
    </lineage>
</organism>
<dbReference type="Gene3D" id="3.40.50.970">
    <property type="match status" value="2"/>
</dbReference>
<evidence type="ECO:0000313" key="8">
    <source>
        <dbReference type="Proteomes" id="UP000247515"/>
    </source>
</evidence>
<dbReference type="InterPro" id="IPR047210">
    <property type="entry name" value="TPP_PYR_POXB-like"/>
</dbReference>
<dbReference type="PROSITE" id="PS00187">
    <property type="entry name" value="TPP_ENZYMES"/>
    <property type="match status" value="1"/>
</dbReference>
<feature type="domain" description="Thiamine pyrophosphate enzyme central" evidence="4">
    <location>
        <begin position="191"/>
        <end position="317"/>
    </location>
</feature>
<reference evidence="7 8" key="1">
    <citation type="submission" date="2018-05" db="EMBL/GenBank/DDBJ databases">
        <title>Genomic Encyclopedia of Type Strains, Phase IV (KMG-V): Genome sequencing to study the core and pangenomes of soil and plant-associated prokaryotes.</title>
        <authorList>
            <person name="Whitman W."/>
        </authorList>
    </citation>
    <scope>NUCLEOTIDE SEQUENCE [LARGE SCALE GENOMIC DNA]</scope>
    <source>
        <strain evidence="7 8">SIr-6563</strain>
    </source>
</reference>
<feature type="domain" description="Thiamine pyrophosphate enzyme TPP-binding" evidence="5">
    <location>
        <begin position="380"/>
        <end position="524"/>
    </location>
</feature>
<evidence type="ECO:0000259" key="4">
    <source>
        <dbReference type="Pfam" id="PF00205"/>
    </source>
</evidence>
<dbReference type="PANTHER" id="PTHR42981:SF2">
    <property type="entry name" value="PYRUVATE DEHYDROGENASE [UBIQUINONE]"/>
    <property type="match status" value="1"/>
</dbReference>
<dbReference type="InterPro" id="IPR012000">
    <property type="entry name" value="Thiamin_PyroP_enz_cen_dom"/>
</dbReference>
<dbReference type="Proteomes" id="UP000247515">
    <property type="component" value="Unassembled WGS sequence"/>
</dbReference>